<gene>
    <name evidence="4" type="ORF">METZ01_LOCUS304878</name>
</gene>
<dbReference type="GO" id="GO:0008484">
    <property type="term" value="F:sulfuric ester hydrolase activity"/>
    <property type="evidence" value="ECO:0007669"/>
    <property type="project" value="TreeGrafter"/>
</dbReference>
<dbReference type="AlphaFoldDB" id="A0A382MSR9"/>
<keyword evidence="1" id="KW-0479">Metal-binding</keyword>
<feature type="domain" description="Sulfatase N-terminal" evidence="3">
    <location>
        <begin position="12"/>
        <end position="327"/>
    </location>
</feature>
<dbReference type="InterPro" id="IPR017850">
    <property type="entry name" value="Alkaline_phosphatase_core_sf"/>
</dbReference>
<evidence type="ECO:0000256" key="1">
    <source>
        <dbReference type="ARBA" id="ARBA00022723"/>
    </source>
</evidence>
<dbReference type="EMBL" id="UINC01095715">
    <property type="protein sequence ID" value="SVC52024.1"/>
    <property type="molecule type" value="Genomic_DNA"/>
</dbReference>
<organism evidence="4">
    <name type="scientific">marine metagenome</name>
    <dbReference type="NCBI Taxonomy" id="408172"/>
    <lineage>
        <taxon>unclassified sequences</taxon>
        <taxon>metagenomes</taxon>
        <taxon>ecological metagenomes</taxon>
    </lineage>
</organism>
<dbReference type="PANTHER" id="PTHR45953">
    <property type="entry name" value="IDURONATE 2-SULFATASE"/>
    <property type="match status" value="1"/>
</dbReference>
<evidence type="ECO:0000259" key="3">
    <source>
        <dbReference type="Pfam" id="PF00884"/>
    </source>
</evidence>
<dbReference type="SUPFAM" id="SSF53649">
    <property type="entry name" value="Alkaline phosphatase-like"/>
    <property type="match status" value="1"/>
</dbReference>
<dbReference type="PANTHER" id="PTHR45953:SF1">
    <property type="entry name" value="IDURONATE 2-SULFATASE"/>
    <property type="match status" value="1"/>
</dbReference>
<dbReference type="GO" id="GO:0046872">
    <property type="term" value="F:metal ion binding"/>
    <property type="evidence" value="ECO:0007669"/>
    <property type="project" value="UniProtKB-KW"/>
</dbReference>
<sequence>SNAYILGGTDVAVCMPSRAVLMTGKNLFHLMDAGDTIPDDHIMLGETLKSHGYKCWGAGKWHNGTLSYSRNFDDGSDIYFGGGYDHWMVPVHKFDPSGEYPGRIIRNMTPIHDFQPNETYADRVTIYRQPPPLEEKVADHMHVGQHSSELFAEQAARFLLDYESDDPFFAYIAFMAPHDPRIMPQYFLDMYEPAELEIGDNFMEMHPFDNGQLTIRDELLAAIPRKEIEVRQHLAEYYAMISHVDDQIGKVIHALRESGKLDETIIVFAGDNGLSLGRHGLMGKQNLYEHSIHIPLVMVGPGIPSGRVNKANVYTLDIYPTLCALTGTAPPKGLMGESLLPVISGEAETPRTYLYYAYKELMRAVNVNGEKLIEYNIQ</sequence>
<feature type="non-terminal residue" evidence="4">
    <location>
        <position position="1"/>
    </location>
</feature>
<keyword evidence="2" id="KW-0378">Hydrolase</keyword>
<proteinExistence type="predicted"/>
<evidence type="ECO:0000313" key="4">
    <source>
        <dbReference type="EMBL" id="SVC52024.1"/>
    </source>
</evidence>
<reference evidence="4" key="1">
    <citation type="submission" date="2018-05" db="EMBL/GenBank/DDBJ databases">
        <authorList>
            <person name="Lanie J.A."/>
            <person name="Ng W.-L."/>
            <person name="Kazmierczak K.M."/>
            <person name="Andrzejewski T.M."/>
            <person name="Davidsen T.M."/>
            <person name="Wayne K.J."/>
            <person name="Tettelin H."/>
            <person name="Glass J.I."/>
            <person name="Rusch D."/>
            <person name="Podicherti R."/>
            <person name="Tsui H.-C.T."/>
            <person name="Winkler M.E."/>
        </authorList>
    </citation>
    <scope>NUCLEOTIDE SEQUENCE</scope>
</reference>
<accession>A0A382MSR9</accession>
<dbReference type="GO" id="GO:0005737">
    <property type="term" value="C:cytoplasm"/>
    <property type="evidence" value="ECO:0007669"/>
    <property type="project" value="TreeGrafter"/>
</dbReference>
<evidence type="ECO:0000256" key="2">
    <source>
        <dbReference type="ARBA" id="ARBA00022801"/>
    </source>
</evidence>
<dbReference type="Pfam" id="PF00884">
    <property type="entry name" value="Sulfatase"/>
    <property type="match status" value="1"/>
</dbReference>
<dbReference type="Gene3D" id="3.40.720.10">
    <property type="entry name" value="Alkaline Phosphatase, subunit A"/>
    <property type="match status" value="1"/>
</dbReference>
<feature type="non-terminal residue" evidence="4">
    <location>
        <position position="378"/>
    </location>
</feature>
<protein>
    <recommendedName>
        <fullName evidence="3">Sulfatase N-terminal domain-containing protein</fullName>
    </recommendedName>
</protein>
<name>A0A382MSR9_9ZZZZ</name>
<dbReference type="InterPro" id="IPR000917">
    <property type="entry name" value="Sulfatase_N"/>
</dbReference>